<name>A0A6A5T7W0_9PLEO</name>
<proteinExistence type="predicted"/>
<feature type="region of interest" description="Disordered" evidence="1">
    <location>
        <begin position="38"/>
        <end position="60"/>
    </location>
</feature>
<keyword evidence="4" id="KW-1185">Reference proteome</keyword>
<dbReference type="Proteomes" id="UP000800035">
    <property type="component" value="Unassembled WGS sequence"/>
</dbReference>
<reference evidence="3" key="1">
    <citation type="journal article" date="2020" name="Stud. Mycol.">
        <title>101 Dothideomycetes genomes: a test case for predicting lifestyles and emergence of pathogens.</title>
        <authorList>
            <person name="Haridas S."/>
            <person name="Albert R."/>
            <person name="Binder M."/>
            <person name="Bloem J."/>
            <person name="Labutti K."/>
            <person name="Salamov A."/>
            <person name="Andreopoulos B."/>
            <person name="Baker S."/>
            <person name="Barry K."/>
            <person name="Bills G."/>
            <person name="Bluhm B."/>
            <person name="Cannon C."/>
            <person name="Castanera R."/>
            <person name="Culley D."/>
            <person name="Daum C."/>
            <person name="Ezra D."/>
            <person name="Gonzalez J."/>
            <person name="Henrissat B."/>
            <person name="Kuo A."/>
            <person name="Liang C."/>
            <person name="Lipzen A."/>
            <person name="Lutzoni F."/>
            <person name="Magnuson J."/>
            <person name="Mondo S."/>
            <person name="Nolan M."/>
            <person name="Ohm R."/>
            <person name="Pangilinan J."/>
            <person name="Park H.-J."/>
            <person name="Ramirez L."/>
            <person name="Alfaro M."/>
            <person name="Sun H."/>
            <person name="Tritt A."/>
            <person name="Yoshinaga Y."/>
            <person name="Zwiers L.-H."/>
            <person name="Turgeon B."/>
            <person name="Goodwin S."/>
            <person name="Spatafora J."/>
            <person name="Crous P."/>
            <person name="Grigoriev I."/>
        </authorList>
    </citation>
    <scope>NUCLEOTIDE SEQUENCE</scope>
    <source>
        <strain evidence="3">CBS 675.92</strain>
    </source>
</reference>
<dbReference type="Pfam" id="PF00646">
    <property type="entry name" value="F-box"/>
    <property type="match status" value="1"/>
</dbReference>
<accession>A0A6A5T7W0</accession>
<evidence type="ECO:0000313" key="4">
    <source>
        <dbReference type="Proteomes" id="UP000800035"/>
    </source>
</evidence>
<gene>
    <name evidence="3" type="ORF">CC80DRAFT_556510</name>
</gene>
<dbReference type="AlphaFoldDB" id="A0A6A5T7W0"/>
<dbReference type="InterPro" id="IPR036047">
    <property type="entry name" value="F-box-like_dom_sf"/>
</dbReference>
<organism evidence="3 4">
    <name type="scientific">Byssothecium circinans</name>
    <dbReference type="NCBI Taxonomy" id="147558"/>
    <lineage>
        <taxon>Eukaryota</taxon>
        <taxon>Fungi</taxon>
        <taxon>Dikarya</taxon>
        <taxon>Ascomycota</taxon>
        <taxon>Pezizomycotina</taxon>
        <taxon>Dothideomycetes</taxon>
        <taxon>Pleosporomycetidae</taxon>
        <taxon>Pleosporales</taxon>
        <taxon>Massarineae</taxon>
        <taxon>Massarinaceae</taxon>
        <taxon>Byssothecium</taxon>
    </lineage>
</organism>
<dbReference type="SUPFAM" id="SSF81383">
    <property type="entry name" value="F-box domain"/>
    <property type="match status" value="1"/>
</dbReference>
<dbReference type="InterPro" id="IPR001810">
    <property type="entry name" value="F-box_dom"/>
</dbReference>
<dbReference type="EMBL" id="ML977066">
    <property type="protein sequence ID" value="KAF1948278.1"/>
    <property type="molecule type" value="Genomic_DNA"/>
</dbReference>
<evidence type="ECO:0000256" key="1">
    <source>
        <dbReference type="SAM" id="MobiDB-lite"/>
    </source>
</evidence>
<sequence length="367" mass="41392">MSASRPKFYGASRGGNNATTAIQLTSLSVRQIESATTALDNAKQPQGSDEIKKTEHTPSAGTEIGNIGELQEMIFLCLTCTDLLRSRRVCRLWNATITGTKSLQPLLFKVRTLANAKDANALFKNAVTDFPDMPDEVSAYMECGKADLKYLMDGNSDYMTYEVENNDRHRYIQSIYGNIYPHPWPNEMQRLRCNQCNRGHEKIKDAVLHPLLQEIADLPYVCLKGWGTGVMLNVDVIFYGGYGPMGIMDVAPFQCARLRQLFVIVSKIVDQVDTHDLEDDQVSSPATTKLITVVQHHYTEIRHSGLPLMSALDTLVRTCMSFMYSLRGVMNAEAAFGKVVKDEEFWKVGDKVEEVRDMWRELYHSMP</sequence>
<protein>
    <recommendedName>
        <fullName evidence="2">F-box domain-containing protein</fullName>
    </recommendedName>
</protein>
<feature type="domain" description="F-box" evidence="2">
    <location>
        <begin position="69"/>
        <end position="99"/>
    </location>
</feature>
<evidence type="ECO:0000313" key="3">
    <source>
        <dbReference type="EMBL" id="KAF1948278.1"/>
    </source>
</evidence>
<evidence type="ECO:0000259" key="2">
    <source>
        <dbReference type="Pfam" id="PF00646"/>
    </source>
</evidence>
<feature type="compositionally biased region" description="Polar residues" evidence="1">
    <location>
        <begin position="38"/>
        <end position="47"/>
    </location>
</feature>